<feature type="non-terminal residue" evidence="2">
    <location>
        <position position="1"/>
    </location>
</feature>
<dbReference type="AlphaFoldDB" id="J9E0L1"/>
<dbReference type="EMBL" id="ADBV01010240">
    <property type="protein sequence ID" value="EJW75653.1"/>
    <property type="molecule type" value="Genomic_DNA"/>
</dbReference>
<feature type="region of interest" description="Disordered" evidence="1">
    <location>
        <begin position="54"/>
        <end position="104"/>
    </location>
</feature>
<accession>J9E0L1</accession>
<dbReference type="Proteomes" id="UP000004810">
    <property type="component" value="Unassembled WGS sequence"/>
</dbReference>
<sequence>GSANDIYIEVNYMKNAPEGFKPNNRTARQAGYPEVNPAANVHCEGCCIPGPQGPPGPAGKPGKSGKPGVPGNPGMPGKPPTAPCESVTPPPCKPCPQGAFSIFK</sequence>
<comment type="caution">
    <text evidence="2">The sequence shown here is derived from an EMBL/GenBank/DDBJ whole genome shotgun (WGS) entry which is preliminary data.</text>
</comment>
<evidence type="ECO:0000313" key="2">
    <source>
        <dbReference type="EMBL" id="EJW75653.1"/>
    </source>
</evidence>
<protein>
    <submittedName>
        <fullName evidence="2">Uncharacterized protein</fullName>
    </submittedName>
</protein>
<organism evidence="2 3">
    <name type="scientific">Wuchereria bancrofti</name>
    <dbReference type="NCBI Taxonomy" id="6293"/>
    <lineage>
        <taxon>Eukaryota</taxon>
        <taxon>Metazoa</taxon>
        <taxon>Ecdysozoa</taxon>
        <taxon>Nematoda</taxon>
        <taxon>Chromadorea</taxon>
        <taxon>Rhabditida</taxon>
        <taxon>Spirurina</taxon>
        <taxon>Spiruromorpha</taxon>
        <taxon>Filarioidea</taxon>
        <taxon>Onchocercidae</taxon>
        <taxon>Wuchereria</taxon>
    </lineage>
</organism>
<gene>
    <name evidence="2" type="ORF">WUBG_13440</name>
</gene>
<evidence type="ECO:0000313" key="3">
    <source>
        <dbReference type="Proteomes" id="UP000004810"/>
    </source>
</evidence>
<feature type="compositionally biased region" description="Low complexity" evidence="1">
    <location>
        <begin position="60"/>
        <end position="69"/>
    </location>
</feature>
<evidence type="ECO:0000256" key="1">
    <source>
        <dbReference type="SAM" id="MobiDB-lite"/>
    </source>
</evidence>
<name>J9E0L1_WUCBA</name>
<feature type="compositionally biased region" description="Pro residues" evidence="1">
    <location>
        <begin position="76"/>
        <end position="94"/>
    </location>
</feature>
<proteinExistence type="predicted"/>
<reference evidence="3" key="1">
    <citation type="submission" date="2012-08" db="EMBL/GenBank/DDBJ databases">
        <title>The Genome Sequence of Wuchereria bancrofti.</title>
        <authorList>
            <person name="Nutman T.B."/>
            <person name="Fink D.L."/>
            <person name="Russ C."/>
            <person name="Young S."/>
            <person name="Zeng Q."/>
            <person name="Koehrsen M."/>
            <person name="Alvarado L."/>
            <person name="Berlin A."/>
            <person name="Chapman S.B."/>
            <person name="Chen Z."/>
            <person name="Freedman E."/>
            <person name="Gellesch M."/>
            <person name="Goldberg J."/>
            <person name="Griggs A."/>
            <person name="Gujja S."/>
            <person name="Heilman E.R."/>
            <person name="Heiman D."/>
            <person name="Hepburn T."/>
            <person name="Howarth C."/>
            <person name="Jen D."/>
            <person name="Larson L."/>
            <person name="Lewis B."/>
            <person name="Mehta T."/>
            <person name="Park D."/>
            <person name="Pearson M."/>
            <person name="Roberts A."/>
            <person name="Saif S."/>
            <person name="Shea T."/>
            <person name="Shenoy N."/>
            <person name="Sisk P."/>
            <person name="Stolte C."/>
            <person name="Sykes S."/>
            <person name="Walk T."/>
            <person name="White J."/>
            <person name="Yandava C."/>
            <person name="Haas B."/>
            <person name="Henn M.R."/>
            <person name="Nusbaum C."/>
            <person name="Birren B."/>
        </authorList>
    </citation>
    <scope>NUCLEOTIDE SEQUENCE [LARGE SCALE GENOMIC DNA]</scope>
    <source>
        <strain evidence="3">NA</strain>
    </source>
</reference>